<dbReference type="GO" id="GO:0051131">
    <property type="term" value="P:chaperone-mediated protein complex assembly"/>
    <property type="evidence" value="ECO:0007669"/>
    <property type="project" value="InterPro"/>
</dbReference>
<organism evidence="1 2">
    <name type="scientific">Sulfolobus tengchongensis</name>
    <dbReference type="NCBI Taxonomy" id="207809"/>
    <lineage>
        <taxon>Archaea</taxon>
        <taxon>Thermoproteota</taxon>
        <taxon>Thermoprotei</taxon>
        <taxon>Sulfolobales</taxon>
        <taxon>Sulfolobaceae</taxon>
        <taxon>Sulfolobus</taxon>
    </lineage>
</organism>
<dbReference type="InterPro" id="IPR003765">
    <property type="entry name" value="NO3_reductase_chaperone_NarJ"/>
</dbReference>
<dbReference type="EMBL" id="CP146016">
    <property type="protein sequence ID" value="WWQ59430.1"/>
    <property type="molecule type" value="Genomic_DNA"/>
</dbReference>
<reference evidence="1 2" key="1">
    <citation type="submission" date="2024-02" db="EMBL/GenBank/DDBJ databases">
        <title>STSV induces naive adaptation in Sulfolobus.</title>
        <authorList>
            <person name="Xiang X."/>
            <person name="Song M."/>
        </authorList>
    </citation>
    <scope>NUCLEOTIDE SEQUENCE [LARGE SCALE GENOMIC DNA]</scope>
    <source>
        <strain evidence="1 2">RT2</strain>
    </source>
</reference>
<proteinExistence type="predicted"/>
<accession>A0AAX4KXE3</accession>
<dbReference type="Proteomes" id="UP001432202">
    <property type="component" value="Chromosome"/>
</dbReference>
<dbReference type="PANTHER" id="PTHR43680:SF2">
    <property type="entry name" value="NITRATE REDUCTASE MOLYBDENUM COFACTOR ASSEMBLY CHAPERONE NARJ"/>
    <property type="match status" value="1"/>
</dbReference>
<dbReference type="InterPro" id="IPR036411">
    <property type="entry name" value="TorD-like_sf"/>
</dbReference>
<dbReference type="NCBIfam" id="TIGR00684">
    <property type="entry name" value="narJ"/>
    <property type="match status" value="1"/>
</dbReference>
<name>A0AAX4KXE3_9CREN</name>
<sequence>MNLLEITAELLEYPTSWIGRRKEIINSISQISSPHKQFLLEFLESISVYNELDLEEIYVSTFDNNDYITLYITYYITGEEKERIKPAKRGLLLAWLKERIKMNGKELPDYLPVLLKYLSANNDDEVKKILQRPISIILNRLKEKNSIFYPLIKLAYLELYGGNQNE</sequence>
<gene>
    <name evidence="1" type="primary">narJ</name>
    <name evidence="1" type="ORF">V6M85_07940</name>
</gene>
<dbReference type="GO" id="GO:0016530">
    <property type="term" value="F:metallochaperone activity"/>
    <property type="evidence" value="ECO:0007669"/>
    <property type="project" value="TreeGrafter"/>
</dbReference>
<dbReference type="GO" id="GO:0051082">
    <property type="term" value="F:unfolded protein binding"/>
    <property type="evidence" value="ECO:0007669"/>
    <property type="project" value="InterPro"/>
</dbReference>
<dbReference type="SUPFAM" id="SSF89155">
    <property type="entry name" value="TorD-like"/>
    <property type="match status" value="1"/>
</dbReference>
<keyword evidence="2" id="KW-1185">Reference proteome</keyword>
<dbReference type="RefSeq" id="WP_338598584.1">
    <property type="nucleotide sequence ID" value="NZ_CP146016.1"/>
</dbReference>
<dbReference type="AlphaFoldDB" id="A0AAX4KXE3"/>
<dbReference type="GO" id="GO:0042128">
    <property type="term" value="P:nitrate assimilation"/>
    <property type="evidence" value="ECO:0007669"/>
    <property type="project" value="TreeGrafter"/>
</dbReference>
<evidence type="ECO:0000313" key="2">
    <source>
        <dbReference type="Proteomes" id="UP001432202"/>
    </source>
</evidence>
<dbReference type="GeneID" id="89336690"/>
<dbReference type="PANTHER" id="PTHR43680">
    <property type="entry name" value="NITRATE REDUCTASE MOLYBDENUM COFACTOR ASSEMBLY CHAPERONE"/>
    <property type="match status" value="1"/>
</dbReference>
<evidence type="ECO:0000313" key="1">
    <source>
        <dbReference type="EMBL" id="WWQ59430.1"/>
    </source>
</evidence>
<protein>
    <submittedName>
        <fullName evidence="1">Nitrate reductase molybdenum cofactor assembly chaperone</fullName>
    </submittedName>
</protein>